<evidence type="ECO:0000256" key="1">
    <source>
        <dbReference type="ARBA" id="ARBA00049958"/>
    </source>
</evidence>
<protein>
    <submittedName>
        <fullName evidence="3">Nitrogen fixation protein</fullName>
    </submittedName>
</protein>
<dbReference type="AlphaFoldDB" id="Q8EWX4"/>
<dbReference type="RefSeq" id="WP_011076902.1">
    <property type="nucleotide sequence ID" value="NC_004432.1"/>
</dbReference>
<evidence type="ECO:0000313" key="4">
    <source>
        <dbReference type="Proteomes" id="UP000002522"/>
    </source>
</evidence>
<dbReference type="GO" id="GO:0051536">
    <property type="term" value="F:iron-sulfur cluster binding"/>
    <property type="evidence" value="ECO:0007669"/>
    <property type="project" value="InterPro"/>
</dbReference>
<organism evidence="3 4">
    <name type="scientific">Malacoplasma penetrans (strain HF-2)</name>
    <name type="common">Mycoplasma penetrans</name>
    <dbReference type="NCBI Taxonomy" id="272633"/>
    <lineage>
        <taxon>Bacteria</taxon>
        <taxon>Bacillati</taxon>
        <taxon>Mycoplasmatota</taxon>
        <taxon>Mycoplasmoidales</taxon>
        <taxon>Mycoplasmoidaceae</taxon>
        <taxon>Malacoplasma</taxon>
    </lineage>
</organism>
<evidence type="ECO:0000313" key="3">
    <source>
        <dbReference type="EMBL" id="BAC43866.1"/>
    </source>
</evidence>
<gene>
    <name evidence="3" type="ordered locus">MYPE760</name>
</gene>
<dbReference type="Pfam" id="PF01106">
    <property type="entry name" value="NifU"/>
    <property type="match status" value="1"/>
</dbReference>
<feature type="domain" description="NIF system FeS cluster assembly NifU C-terminal" evidence="2">
    <location>
        <begin position="13"/>
        <end position="80"/>
    </location>
</feature>
<proteinExistence type="predicted"/>
<keyword evidence="4" id="KW-1185">Reference proteome</keyword>
<dbReference type="EMBL" id="BA000026">
    <property type="protein sequence ID" value="BAC43866.1"/>
    <property type="molecule type" value="Genomic_DNA"/>
</dbReference>
<comment type="function">
    <text evidence="1">May be involved in the formation or repair of [Fe-S] clusters present in iron-sulfur proteins.</text>
</comment>
<dbReference type="InterPro" id="IPR034904">
    <property type="entry name" value="FSCA_dom_sf"/>
</dbReference>
<reference evidence="3 4" key="1">
    <citation type="journal article" date="2002" name="Nucleic Acids Res.">
        <title>The complete genomic sequence of Mycoplasma penetrans, an intracellular bacterial pathogen in humans.</title>
        <authorList>
            <person name="Sasaki Y."/>
            <person name="Ishikawa J."/>
            <person name="Yamashita A."/>
            <person name="Oshima K."/>
            <person name="Kenri T."/>
            <person name="Furuya K."/>
            <person name="Yoshino C."/>
            <person name="Horino A."/>
            <person name="Shiba T."/>
            <person name="Sasaki T."/>
            <person name="Hattori M."/>
        </authorList>
    </citation>
    <scope>NUCLEOTIDE SEQUENCE [LARGE SCALE GENOMIC DNA]</scope>
    <source>
        <strain evidence="3 4">HF-2</strain>
    </source>
</reference>
<dbReference type="KEGG" id="mpe:MYPE760"/>
<name>Q8EWX4_MALP2</name>
<dbReference type="InParanoid" id="Q8EWX4"/>
<evidence type="ECO:0000259" key="2">
    <source>
        <dbReference type="Pfam" id="PF01106"/>
    </source>
</evidence>
<dbReference type="SUPFAM" id="SSF117916">
    <property type="entry name" value="Fe-S cluster assembly (FSCA) domain-like"/>
    <property type="match status" value="1"/>
</dbReference>
<dbReference type="InterPro" id="IPR001075">
    <property type="entry name" value="NIF_FeS_clus_asmbl_NifU_C"/>
</dbReference>
<dbReference type="GO" id="GO:0005506">
    <property type="term" value="F:iron ion binding"/>
    <property type="evidence" value="ECO:0007669"/>
    <property type="project" value="InterPro"/>
</dbReference>
<sequence length="83" mass="9311">MLDNNTNKIIDEIKDVIDSIRFYINQDGGDLEFVDYNPEKGEVTIKILGECIGCSLIDVTYKEGLETILKNEVEGVKSVIVTE</sequence>
<dbReference type="GO" id="GO:0016226">
    <property type="term" value="P:iron-sulfur cluster assembly"/>
    <property type="evidence" value="ECO:0007669"/>
    <property type="project" value="InterPro"/>
</dbReference>
<accession>Q8EWX4</accession>
<dbReference type="STRING" id="272633.gene:10731167"/>
<dbReference type="Gene3D" id="3.30.300.130">
    <property type="entry name" value="Fe-S cluster assembly (FSCA)"/>
    <property type="match status" value="1"/>
</dbReference>
<dbReference type="eggNOG" id="COG0694">
    <property type="taxonomic scope" value="Bacteria"/>
</dbReference>
<dbReference type="HOGENOM" id="CLU_060555_4_2_14"/>
<dbReference type="Proteomes" id="UP000002522">
    <property type="component" value="Chromosome"/>
</dbReference>
<dbReference type="FunCoup" id="Q8EWX4">
    <property type="interactions" value="7"/>
</dbReference>